<protein>
    <submittedName>
        <fullName evidence="1">Uncharacterized protein</fullName>
    </submittedName>
</protein>
<dbReference type="EMBL" id="FODD01000024">
    <property type="protein sequence ID" value="SEO35362.1"/>
    <property type="molecule type" value="Genomic_DNA"/>
</dbReference>
<organism evidence="1 2">
    <name type="scientific">Actinacidiphila rubida</name>
    <dbReference type="NCBI Taxonomy" id="310780"/>
    <lineage>
        <taxon>Bacteria</taxon>
        <taxon>Bacillati</taxon>
        <taxon>Actinomycetota</taxon>
        <taxon>Actinomycetes</taxon>
        <taxon>Kitasatosporales</taxon>
        <taxon>Streptomycetaceae</taxon>
        <taxon>Actinacidiphila</taxon>
    </lineage>
</organism>
<dbReference type="RefSeq" id="WP_069466155.1">
    <property type="nucleotide sequence ID" value="NZ_FODD01000024.1"/>
</dbReference>
<accession>A0A1H8P0G6</accession>
<dbReference type="STRING" id="310780.SAMN05216267_102432"/>
<gene>
    <name evidence="1" type="ORF">SAMN05216267_102432</name>
</gene>
<dbReference type="Proteomes" id="UP000181951">
    <property type="component" value="Unassembled WGS sequence"/>
</dbReference>
<dbReference type="OrthoDB" id="4640272at2"/>
<keyword evidence="2" id="KW-1185">Reference proteome</keyword>
<reference evidence="1 2" key="1">
    <citation type="submission" date="2016-10" db="EMBL/GenBank/DDBJ databases">
        <authorList>
            <person name="de Groot N.N."/>
        </authorList>
    </citation>
    <scope>NUCLEOTIDE SEQUENCE [LARGE SCALE GENOMIC DNA]</scope>
    <source>
        <strain evidence="1 2">CGMCC 4.2026</strain>
    </source>
</reference>
<name>A0A1H8P0G6_9ACTN</name>
<evidence type="ECO:0000313" key="1">
    <source>
        <dbReference type="EMBL" id="SEO35362.1"/>
    </source>
</evidence>
<dbReference type="AlphaFoldDB" id="A0A1H8P0G6"/>
<sequence length="141" mass="15033">MAEQASEALPAASESGPYLAAGLVARVRERSGLVLDYSPESLALVDRIIDGLRQGGPKTTALARTLLTLGAYTGEVLVQTTGAAWVEFDAQQRAIFGQPFGIRTPDGRLWNPLGKAVKRYENGSQDSLRLFCLAVAGRTKG</sequence>
<proteinExistence type="predicted"/>
<evidence type="ECO:0000313" key="2">
    <source>
        <dbReference type="Proteomes" id="UP000181951"/>
    </source>
</evidence>